<feature type="region of interest" description="Disordered" evidence="1">
    <location>
        <begin position="24"/>
        <end position="65"/>
    </location>
</feature>
<keyword evidence="2" id="KW-0732">Signal</keyword>
<sequence>MVHSRSVLKVVIAVGVASSVLAAPVPSPGSNAGASSAGRGAYDTTGAPEKKPMDPSVTGKELDGFGTKPVSTFSYPSGSFQPPTFSRDFGSVPSGKMPTQFGSLAHTTFNRELGFGRGAGLNGFHPSEFPVHNSAGRVGSPDVESSSGPKSRRGLDIIAVAVDDENPPVGHGLHELFSAEHDHEHHHSPPPPDELGLEFMEGPPHPRHPYVLPPSSSRVEEIEVGLRVKEDRPHLPPVPPSSDQLHPHGHGVEEELEVTIEEDLPRLGALHHKLGHGPKVLEEVEMPMHFPGPGEHSKEHEMFNPMGMPPKPPKGKVVEITVSEVEEGHPPVKLPYGADLD</sequence>
<accession>A0AA38PJT7</accession>
<dbReference type="AlphaFoldDB" id="A0AA38PJT7"/>
<feature type="compositionally biased region" description="Low complexity" evidence="1">
    <location>
        <begin position="24"/>
        <end position="41"/>
    </location>
</feature>
<feature type="region of interest" description="Disordered" evidence="1">
    <location>
        <begin position="132"/>
        <end position="151"/>
    </location>
</feature>
<feature type="chain" id="PRO_5041234677" evidence="2">
    <location>
        <begin position="23"/>
        <end position="341"/>
    </location>
</feature>
<reference evidence="3" key="1">
    <citation type="submission" date="2022-08" db="EMBL/GenBank/DDBJ databases">
        <authorList>
            <consortium name="DOE Joint Genome Institute"/>
            <person name="Min B."/>
            <person name="Riley R."/>
            <person name="Sierra-Patev S."/>
            <person name="Naranjo-Ortiz M."/>
            <person name="Looney B."/>
            <person name="Konkel Z."/>
            <person name="Slot J.C."/>
            <person name="Sakamoto Y."/>
            <person name="Steenwyk J.L."/>
            <person name="Rokas A."/>
            <person name="Carro J."/>
            <person name="Camarero S."/>
            <person name="Ferreira P."/>
            <person name="Molpeceres G."/>
            <person name="Ruiz-Duenas F.J."/>
            <person name="Serrano A."/>
            <person name="Henrissat B."/>
            <person name="Drula E."/>
            <person name="Hughes K.W."/>
            <person name="Mata J.L."/>
            <person name="Ishikawa N.K."/>
            <person name="Vargas-Isla R."/>
            <person name="Ushijima S."/>
            <person name="Smith C.A."/>
            <person name="Ahrendt S."/>
            <person name="Andreopoulos W."/>
            <person name="He G."/>
            <person name="Labutti K."/>
            <person name="Lipzen A."/>
            <person name="Ng V."/>
            <person name="Sandor L."/>
            <person name="Barry K."/>
            <person name="Martinez A.T."/>
            <person name="Xiao Y."/>
            <person name="Gibbons J.G."/>
            <person name="Terashima K."/>
            <person name="Hibbett D.S."/>
            <person name="Grigoriev I.V."/>
        </authorList>
    </citation>
    <scope>NUCLEOTIDE SEQUENCE</scope>
    <source>
        <strain evidence="3">TFB9207</strain>
    </source>
</reference>
<evidence type="ECO:0000313" key="4">
    <source>
        <dbReference type="Proteomes" id="UP001163846"/>
    </source>
</evidence>
<evidence type="ECO:0000256" key="1">
    <source>
        <dbReference type="SAM" id="MobiDB-lite"/>
    </source>
</evidence>
<protein>
    <submittedName>
        <fullName evidence="3">Uncharacterized protein</fullName>
    </submittedName>
</protein>
<keyword evidence="4" id="KW-1185">Reference proteome</keyword>
<name>A0AA38PJT7_9AGAR</name>
<evidence type="ECO:0000313" key="3">
    <source>
        <dbReference type="EMBL" id="KAJ3843801.1"/>
    </source>
</evidence>
<organism evidence="3 4">
    <name type="scientific">Lentinula raphanica</name>
    <dbReference type="NCBI Taxonomy" id="153919"/>
    <lineage>
        <taxon>Eukaryota</taxon>
        <taxon>Fungi</taxon>
        <taxon>Dikarya</taxon>
        <taxon>Basidiomycota</taxon>
        <taxon>Agaricomycotina</taxon>
        <taxon>Agaricomycetes</taxon>
        <taxon>Agaricomycetidae</taxon>
        <taxon>Agaricales</taxon>
        <taxon>Marasmiineae</taxon>
        <taxon>Omphalotaceae</taxon>
        <taxon>Lentinula</taxon>
    </lineage>
</organism>
<feature type="region of interest" description="Disordered" evidence="1">
    <location>
        <begin position="294"/>
        <end position="315"/>
    </location>
</feature>
<comment type="caution">
    <text evidence="3">The sequence shown here is derived from an EMBL/GenBank/DDBJ whole genome shotgun (WGS) entry which is preliminary data.</text>
</comment>
<feature type="signal peptide" evidence="2">
    <location>
        <begin position="1"/>
        <end position="22"/>
    </location>
</feature>
<feature type="region of interest" description="Disordered" evidence="1">
    <location>
        <begin position="181"/>
        <end position="203"/>
    </location>
</feature>
<gene>
    <name evidence="3" type="ORF">F5878DRAFT_637814</name>
</gene>
<proteinExistence type="predicted"/>
<dbReference type="Proteomes" id="UP001163846">
    <property type="component" value="Unassembled WGS sequence"/>
</dbReference>
<evidence type="ECO:0000256" key="2">
    <source>
        <dbReference type="SAM" id="SignalP"/>
    </source>
</evidence>
<dbReference type="EMBL" id="MU805967">
    <property type="protein sequence ID" value="KAJ3843801.1"/>
    <property type="molecule type" value="Genomic_DNA"/>
</dbReference>